<dbReference type="EMBL" id="FN657132">
    <property type="protein sequence ID" value="CBY42409.1"/>
    <property type="molecule type" value="Genomic_DNA"/>
</dbReference>
<organism evidence="2">
    <name type="scientific">Oikopleura dioica</name>
    <name type="common">Tunicate</name>
    <dbReference type="NCBI Taxonomy" id="34765"/>
    <lineage>
        <taxon>Eukaryota</taxon>
        <taxon>Metazoa</taxon>
        <taxon>Chordata</taxon>
        <taxon>Tunicata</taxon>
        <taxon>Appendicularia</taxon>
        <taxon>Copelata</taxon>
        <taxon>Oikopleuridae</taxon>
        <taxon>Oikopleura</taxon>
    </lineage>
</organism>
<keyword evidence="1" id="KW-1133">Transmembrane helix</keyword>
<accession>E4Z3Y1</accession>
<keyword evidence="1" id="KW-0472">Membrane</keyword>
<dbReference type="Proteomes" id="UP000011014">
    <property type="component" value="Unassembled WGS sequence"/>
</dbReference>
<feature type="non-terminal residue" evidence="2">
    <location>
        <position position="1"/>
    </location>
</feature>
<dbReference type="AlphaFoldDB" id="E4Z3Y1"/>
<protein>
    <submittedName>
        <fullName evidence="2">Uncharacterized protein</fullName>
    </submittedName>
</protein>
<sequence length="233" mass="26354">TSKIFEKIKAEPGWMIGPIKGMVEKDFLLTGSREDPRSSGVIKFIDYERLVFDSSRDSNQNFFLGHHNSGLVSIEKDSAGVELLISLGACPYFDREPLGNLPSSRERVVVGVVEDLKSIYEFHGMLVAEETGLPVTGSVQVINAGVPNQDLSEAELKELNKRISNYQFEDLKPRNRLFYKIISGSGDLITFRDFISWTTSWGIIYGFIVFLIYSWQKQSKKFNRIDWAAATAR</sequence>
<keyword evidence="1" id="KW-0812">Transmembrane</keyword>
<name>E4Z3Y1_OIKDI</name>
<reference evidence="2" key="1">
    <citation type="journal article" date="2010" name="Science">
        <title>Plasticity of animal genome architecture unmasked by rapid evolution of a pelagic tunicate.</title>
        <authorList>
            <person name="Denoeud F."/>
            <person name="Henriet S."/>
            <person name="Mungpakdee S."/>
            <person name="Aury J.M."/>
            <person name="Da Silva C."/>
            <person name="Brinkmann H."/>
            <person name="Mikhaleva J."/>
            <person name="Olsen L.C."/>
            <person name="Jubin C."/>
            <person name="Canestro C."/>
            <person name="Bouquet J.M."/>
            <person name="Danks G."/>
            <person name="Poulain J."/>
            <person name="Campsteijn C."/>
            <person name="Adamski M."/>
            <person name="Cross I."/>
            <person name="Yadetie F."/>
            <person name="Muffato M."/>
            <person name="Louis A."/>
            <person name="Butcher S."/>
            <person name="Tsagkogeorga G."/>
            <person name="Konrad A."/>
            <person name="Singh S."/>
            <person name="Jensen M.F."/>
            <person name="Cong E.H."/>
            <person name="Eikeseth-Otteraa H."/>
            <person name="Noel B."/>
            <person name="Anthouard V."/>
            <person name="Porcel B.M."/>
            <person name="Kachouri-Lafond R."/>
            <person name="Nishino A."/>
            <person name="Ugolini M."/>
            <person name="Chourrout P."/>
            <person name="Nishida H."/>
            <person name="Aasland R."/>
            <person name="Huzurbazar S."/>
            <person name="Westhof E."/>
            <person name="Delsuc F."/>
            <person name="Lehrach H."/>
            <person name="Reinhardt R."/>
            <person name="Weissenbach J."/>
            <person name="Roy S.W."/>
            <person name="Artiguenave F."/>
            <person name="Postlethwait J.H."/>
            <person name="Manak J.R."/>
            <person name="Thompson E.M."/>
            <person name="Jaillon O."/>
            <person name="Du Pasquier L."/>
            <person name="Boudinot P."/>
            <person name="Liberles D.A."/>
            <person name="Volff J.N."/>
            <person name="Philippe H."/>
            <person name="Lenhard B."/>
            <person name="Roest Crollius H."/>
            <person name="Wincker P."/>
            <person name="Chourrout D."/>
        </authorList>
    </citation>
    <scope>NUCLEOTIDE SEQUENCE [LARGE SCALE GENOMIC DNA]</scope>
</reference>
<evidence type="ECO:0000256" key="1">
    <source>
        <dbReference type="SAM" id="Phobius"/>
    </source>
</evidence>
<evidence type="ECO:0000313" key="2">
    <source>
        <dbReference type="EMBL" id="CBY42409.1"/>
    </source>
</evidence>
<proteinExistence type="predicted"/>
<gene>
    <name evidence="2" type="ORF">GSOID_T00026097001</name>
</gene>
<feature type="transmembrane region" description="Helical" evidence="1">
    <location>
        <begin position="194"/>
        <end position="215"/>
    </location>
</feature>